<evidence type="ECO:0000313" key="3">
    <source>
        <dbReference type="Proteomes" id="UP000075806"/>
    </source>
</evidence>
<dbReference type="Proteomes" id="UP000075806">
    <property type="component" value="Unassembled WGS sequence"/>
</dbReference>
<name>A0A162CQX9_9BACI</name>
<feature type="transmembrane region" description="Helical" evidence="1">
    <location>
        <begin position="31"/>
        <end position="54"/>
    </location>
</feature>
<dbReference type="STRING" id="519424.AZF04_13355"/>
<keyword evidence="1" id="KW-0472">Membrane</keyword>
<keyword evidence="3" id="KW-1185">Reference proteome</keyword>
<proteinExistence type="predicted"/>
<protein>
    <recommendedName>
        <fullName evidence="4">DUF2178 domain-containing protein</fullName>
    </recommendedName>
</protein>
<dbReference type="EMBL" id="LTAO01000039">
    <property type="protein sequence ID" value="KYG26067.1"/>
    <property type="molecule type" value="Genomic_DNA"/>
</dbReference>
<organism evidence="2 3">
    <name type="scientific">Alkalihalobacillus trypoxylicola</name>
    <dbReference type="NCBI Taxonomy" id="519424"/>
    <lineage>
        <taxon>Bacteria</taxon>
        <taxon>Bacillati</taxon>
        <taxon>Bacillota</taxon>
        <taxon>Bacilli</taxon>
        <taxon>Bacillales</taxon>
        <taxon>Bacillaceae</taxon>
        <taxon>Alkalihalobacillus</taxon>
    </lineage>
</organism>
<reference evidence="2" key="1">
    <citation type="submission" date="2016-02" db="EMBL/GenBank/DDBJ databases">
        <title>Genome sequence of Bacillus trypoxylicola KCTC 13244(T).</title>
        <authorList>
            <person name="Jeong H."/>
            <person name="Park S.-H."/>
            <person name="Choi S.-K."/>
        </authorList>
    </citation>
    <scope>NUCLEOTIDE SEQUENCE [LARGE SCALE GENOMIC DNA]</scope>
    <source>
        <strain evidence="2">KCTC 13244</strain>
    </source>
</reference>
<feature type="transmembrane region" description="Helical" evidence="1">
    <location>
        <begin position="107"/>
        <end position="127"/>
    </location>
</feature>
<sequence length="132" mass="14821">MNIAKKISIICSLIVIFAVGGYGLYEWLAKNLINASTIFFLFLGIAFLFQSLTWGDLEGKEEGKKDELEKHITFLSSKISYFLLLSLMVIVLAVSERVVALNDIQNIPLVVVIGLALITMPITEFFVSKKYR</sequence>
<dbReference type="OrthoDB" id="2974577at2"/>
<dbReference type="RefSeq" id="WP_061950243.1">
    <property type="nucleotide sequence ID" value="NZ_LTAO01000039.1"/>
</dbReference>
<keyword evidence="1" id="KW-1133">Transmembrane helix</keyword>
<gene>
    <name evidence="2" type="ORF">AZF04_13355</name>
</gene>
<dbReference type="AlphaFoldDB" id="A0A162CQX9"/>
<evidence type="ECO:0000256" key="1">
    <source>
        <dbReference type="SAM" id="Phobius"/>
    </source>
</evidence>
<evidence type="ECO:0008006" key="4">
    <source>
        <dbReference type="Google" id="ProtNLM"/>
    </source>
</evidence>
<accession>A0A162CQX9</accession>
<feature type="transmembrane region" description="Helical" evidence="1">
    <location>
        <begin position="75"/>
        <end position="95"/>
    </location>
</feature>
<comment type="caution">
    <text evidence="2">The sequence shown here is derived from an EMBL/GenBank/DDBJ whole genome shotgun (WGS) entry which is preliminary data.</text>
</comment>
<feature type="transmembrane region" description="Helical" evidence="1">
    <location>
        <begin position="7"/>
        <end position="25"/>
    </location>
</feature>
<keyword evidence="1" id="KW-0812">Transmembrane</keyword>
<evidence type="ECO:0000313" key="2">
    <source>
        <dbReference type="EMBL" id="KYG26067.1"/>
    </source>
</evidence>